<keyword evidence="1" id="KW-0472">Membrane</keyword>
<dbReference type="Proteomes" id="UP000233551">
    <property type="component" value="Unassembled WGS sequence"/>
</dbReference>
<reference evidence="2 3" key="1">
    <citation type="submission" date="2017-11" db="EMBL/GenBank/DDBJ databases">
        <title>De-novo sequencing of pomegranate (Punica granatum L.) genome.</title>
        <authorList>
            <person name="Akparov Z."/>
            <person name="Amiraslanov A."/>
            <person name="Hajiyeva S."/>
            <person name="Abbasov M."/>
            <person name="Kaur K."/>
            <person name="Hamwieh A."/>
            <person name="Solovyev V."/>
            <person name="Salamov A."/>
            <person name="Braich B."/>
            <person name="Kosarev P."/>
            <person name="Mahmoud A."/>
            <person name="Hajiyev E."/>
            <person name="Babayeva S."/>
            <person name="Izzatullayeva V."/>
            <person name="Mammadov A."/>
            <person name="Mammadov A."/>
            <person name="Sharifova S."/>
            <person name="Ojaghi J."/>
            <person name="Eynullazada K."/>
            <person name="Bayramov B."/>
            <person name="Abdulazimova A."/>
            <person name="Shahmuradov I."/>
        </authorList>
    </citation>
    <scope>NUCLEOTIDE SEQUENCE [LARGE SCALE GENOMIC DNA]</scope>
    <source>
        <strain evidence="3">cv. AG2017</strain>
        <tissue evidence="2">Leaf</tissue>
    </source>
</reference>
<dbReference type="AlphaFoldDB" id="A0A2I0IC69"/>
<protein>
    <recommendedName>
        <fullName evidence="4">Reverse transcriptase Ty1/copia-type domain-containing protein</fullName>
    </recommendedName>
</protein>
<evidence type="ECO:0000313" key="3">
    <source>
        <dbReference type="Proteomes" id="UP000233551"/>
    </source>
</evidence>
<keyword evidence="1" id="KW-1133">Transmembrane helix</keyword>
<keyword evidence="3" id="KW-1185">Reference proteome</keyword>
<comment type="caution">
    <text evidence="2">The sequence shown here is derived from an EMBL/GenBank/DDBJ whole genome shotgun (WGS) entry which is preliminary data.</text>
</comment>
<gene>
    <name evidence="2" type="ORF">CRG98_038026</name>
</gene>
<proteinExistence type="predicted"/>
<organism evidence="2 3">
    <name type="scientific">Punica granatum</name>
    <name type="common">Pomegranate</name>
    <dbReference type="NCBI Taxonomy" id="22663"/>
    <lineage>
        <taxon>Eukaryota</taxon>
        <taxon>Viridiplantae</taxon>
        <taxon>Streptophyta</taxon>
        <taxon>Embryophyta</taxon>
        <taxon>Tracheophyta</taxon>
        <taxon>Spermatophyta</taxon>
        <taxon>Magnoliopsida</taxon>
        <taxon>eudicotyledons</taxon>
        <taxon>Gunneridae</taxon>
        <taxon>Pentapetalae</taxon>
        <taxon>rosids</taxon>
        <taxon>malvids</taxon>
        <taxon>Myrtales</taxon>
        <taxon>Lythraceae</taxon>
        <taxon>Punica</taxon>
    </lineage>
</organism>
<keyword evidence="1" id="KW-0812">Transmembrane</keyword>
<evidence type="ECO:0008006" key="4">
    <source>
        <dbReference type="Google" id="ProtNLM"/>
    </source>
</evidence>
<evidence type="ECO:0000313" key="2">
    <source>
        <dbReference type="EMBL" id="PKI41587.1"/>
    </source>
</evidence>
<evidence type="ECO:0000256" key="1">
    <source>
        <dbReference type="SAM" id="Phobius"/>
    </source>
</evidence>
<dbReference type="EMBL" id="PGOL01003345">
    <property type="protein sequence ID" value="PKI41587.1"/>
    <property type="molecule type" value="Genomic_DNA"/>
</dbReference>
<sequence>MEEEFQALIHNHTWDMVLAPPSKNIIGCKWVYKIKQKTDGTIDMYKARLVAKDSSLFILRGRTYTILILMYVTTLFSQSSMLDCKPINSPVAAGACLSLHDGDPLEDLSVYQSIVGSIQYLTLSRPDIAFAINQIGLAILMIVVLSAVLLFFLVPIRYLLIPLGGHIFSSPPTGLVTFLLGDVIGASVHRFVSSS</sequence>
<name>A0A2I0IC69_PUNGR</name>
<dbReference type="STRING" id="22663.A0A2I0IC69"/>
<feature type="transmembrane region" description="Helical" evidence="1">
    <location>
        <begin position="135"/>
        <end position="154"/>
    </location>
</feature>
<accession>A0A2I0IC69</accession>